<protein>
    <submittedName>
        <fullName evidence="3">Class I SAM-dependent methyltransferase</fullName>
    </submittedName>
</protein>
<organism evidence="3 4">
    <name type="scientific">Pseudomonas phytophila</name>
    <dbReference type="NCBI Taxonomy" id="2867264"/>
    <lineage>
        <taxon>Bacteria</taxon>
        <taxon>Pseudomonadati</taxon>
        <taxon>Pseudomonadota</taxon>
        <taxon>Gammaproteobacteria</taxon>
        <taxon>Pseudomonadales</taxon>
        <taxon>Pseudomonadaceae</taxon>
        <taxon>Pseudomonas</taxon>
    </lineage>
</organism>
<dbReference type="GO" id="GO:0008168">
    <property type="term" value="F:methyltransferase activity"/>
    <property type="evidence" value="ECO:0007669"/>
    <property type="project" value="UniProtKB-KW"/>
</dbReference>
<dbReference type="RefSeq" id="WP_263268035.1">
    <property type="nucleotide sequence ID" value="NZ_CP081201.1"/>
</dbReference>
<dbReference type="GO" id="GO:0032259">
    <property type="term" value="P:methylation"/>
    <property type="evidence" value="ECO:0007669"/>
    <property type="project" value="UniProtKB-KW"/>
</dbReference>
<feature type="domain" description="Methyltransferase" evidence="2">
    <location>
        <begin position="47"/>
        <end position="137"/>
    </location>
</feature>
<evidence type="ECO:0000313" key="3">
    <source>
        <dbReference type="EMBL" id="UXZ95011.1"/>
    </source>
</evidence>
<keyword evidence="3" id="KW-0489">Methyltransferase</keyword>
<dbReference type="InterPro" id="IPR041698">
    <property type="entry name" value="Methyltransf_25"/>
</dbReference>
<evidence type="ECO:0000256" key="1">
    <source>
        <dbReference type="ARBA" id="ARBA00022679"/>
    </source>
</evidence>
<dbReference type="Pfam" id="PF13649">
    <property type="entry name" value="Methyltransf_25"/>
    <property type="match status" value="1"/>
</dbReference>
<dbReference type="PANTHER" id="PTHR43861">
    <property type="entry name" value="TRANS-ACONITATE 2-METHYLTRANSFERASE-RELATED"/>
    <property type="match status" value="1"/>
</dbReference>
<gene>
    <name evidence="3" type="ORF">K3169_22095</name>
</gene>
<proteinExistence type="predicted"/>
<name>A0ABY6FAX7_9PSED</name>
<reference evidence="3" key="1">
    <citation type="submission" date="2021-08" db="EMBL/GenBank/DDBJ databases">
        <title>Complete genome sequence of Pseudomonas phytophila.</title>
        <authorList>
            <person name="Weir B.S."/>
            <person name="Templeton M.D."/>
            <person name="Arshed S."/>
            <person name="Andersen M.T."/>
            <person name="Jayaraman J."/>
        </authorList>
    </citation>
    <scope>NUCLEOTIDE SEQUENCE</scope>
    <source>
        <strain evidence="3">ICMP 23753</strain>
    </source>
</reference>
<dbReference type="EMBL" id="CP081201">
    <property type="protein sequence ID" value="UXZ95011.1"/>
    <property type="molecule type" value="Genomic_DNA"/>
</dbReference>
<dbReference type="Gene3D" id="3.40.50.150">
    <property type="entry name" value="Vaccinia Virus protein VP39"/>
    <property type="match status" value="1"/>
</dbReference>
<dbReference type="Proteomes" id="UP001063228">
    <property type="component" value="Chromosome"/>
</dbReference>
<dbReference type="CDD" id="cd02440">
    <property type="entry name" value="AdoMet_MTases"/>
    <property type="match status" value="1"/>
</dbReference>
<keyword evidence="1" id="KW-0808">Transferase</keyword>
<keyword evidence="4" id="KW-1185">Reference proteome</keyword>
<sequence>MVDRWREYFDSNGAFNPDWLKTAVAHWGFHEVLYGMIQRFSAPSDRILDVGCGPGWSDMYLASLGYSVLGIDNEPSLVDLANQQAKRLGAAAEFQVADAFDLSGVEGQFELAFSCGVLEHFDREVTVRLLEEQAKCAKYVVIQIPTKYTAYSGGITDERIYSINQLAAIVQDAGMDVVSKFGYGDLAATPIHRALRRFLPRAVLRLLQNRGYAYCIAVIGKSRR</sequence>
<dbReference type="InterPro" id="IPR029063">
    <property type="entry name" value="SAM-dependent_MTases_sf"/>
</dbReference>
<accession>A0ABY6FAX7</accession>
<dbReference type="SUPFAM" id="SSF53335">
    <property type="entry name" value="S-adenosyl-L-methionine-dependent methyltransferases"/>
    <property type="match status" value="1"/>
</dbReference>
<evidence type="ECO:0000259" key="2">
    <source>
        <dbReference type="Pfam" id="PF13649"/>
    </source>
</evidence>
<evidence type="ECO:0000313" key="4">
    <source>
        <dbReference type="Proteomes" id="UP001063228"/>
    </source>
</evidence>